<accession>A0ACB5SB77</accession>
<comment type="caution">
    <text evidence="1">The sequence shown here is derived from an EMBL/GenBank/DDBJ whole genome shotgun (WGS) entry which is preliminary data.</text>
</comment>
<organism evidence="1 2">
    <name type="scientific">Neofusicoccum parvum</name>
    <dbReference type="NCBI Taxonomy" id="310453"/>
    <lineage>
        <taxon>Eukaryota</taxon>
        <taxon>Fungi</taxon>
        <taxon>Dikarya</taxon>
        <taxon>Ascomycota</taxon>
        <taxon>Pezizomycotina</taxon>
        <taxon>Dothideomycetes</taxon>
        <taxon>Dothideomycetes incertae sedis</taxon>
        <taxon>Botryosphaeriales</taxon>
        <taxon>Botryosphaeriaceae</taxon>
        <taxon>Neofusicoccum</taxon>
    </lineage>
</organism>
<sequence>MDSLSNEIIVMTFSYLVIFDEPRQPKEQPQLTSSSKRAIYSIRRVNRRFCHLVHEHFAKVIEQKPVRLMEADLDMLEYITRDEAIYTRMTTCIFSTVLPFPQILPDGHEILQHQRNNWHEISESMVREACAAATEYNNLARKQLQFNHSIVQYLTGIFKRLHNLKVVATENTNECVVRVPRRLKYFINEFIMLSLDTFKNGQMSAERDHLVLSAIISALHDADRKPVRVSFAEVLIGLLQMPNNRWQLPKLPSVTTLSVAPSILFQDDYETANEEELSRMKQIMHRFWTKFPSVVNLQLCIDDEINLTYFQPLMPRTSSPTYPNLTMLQISGPMQGFLGNYITNDTGFMATIVEHCCPSLRHLRLFMHSNYGEDGEGGPSQVLSGLIVDLSDFPNVLLQTLYVQIEYYEHSTDLLEDFIGTILARRRFAHRSFLCVQDLHGTHEETEFEVLHAEELGMESKELWQPERIVLEDSQQGRFSVV</sequence>
<proteinExistence type="predicted"/>
<evidence type="ECO:0000313" key="1">
    <source>
        <dbReference type="EMBL" id="GME33402.1"/>
    </source>
</evidence>
<dbReference type="EMBL" id="BSXG01000064">
    <property type="protein sequence ID" value="GME33402.1"/>
    <property type="molecule type" value="Genomic_DNA"/>
</dbReference>
<dbReference type="Proteomes" id="UP001165186">
    <property type="component" value="Unassembled WGS sequence"/>
</dbReference>
<protein>
    <submittedName>
        <fullName evidence="1">Uncharacterized protein</fullName>
    </submittedName>
</protein>
<keyword evidence="2" id="KW-1185">Reference proteome</keyword>
<evidence type="ECO:0000313" key="2">
    <source>
        <dbReference type="Proteomes" id="UP001165186"/>
    </source>
</evidence>
<reference evidence="1" key="1">
    <citation type="submission" date="2024-09" db="EMBL/GenBank/DDBJ databases">
        <title>Draft Genome Sequences of Neofusicoccum parvum.</title>
        <authorList>
            <person name="Ashida A."/>
            <person name="Camagna M."/>
            <person name="Tanaka A."/>
            <person name="Takemoto D."/>
        </authorList>
    </citation>
    <scope>NUCLEOTIDE SEQUENCE</scope>
    <source>
        <strain evidence="1">PPO83</strain>
    </source>
</reference>
<name>A0ACB5SB77_9PEZI</name>
<gene>
    <name evidence="1" type="primary">g363</name>
    <name evidence="1" type="ORF">NpPPO83_00000363</name>
</gene>